<evidence type="ECO:0000313" key="5">
    <source>
        <dbReference type="Proteomes" id="UP000031737"/>
    </source>
</evidence>
<proteinExistence type="inferred from homology"/>
<dbReference type="PANTHER" id="PTHR10732">
    <property type="entry name" value="40S RIBOSOMAL PROTEIN S17"/>
    <property type="match status" value="1"/>
</dbReference>
<protein>
    <submittedName>
        <fullName evidence="4">Small subunit ribosomal protein S17e</fullName>
    </submittedName>
</protein>
<dbReference type="EMBL" id="AUPL01002634">
    <property type="protein sequence ID" value="ESL09643.1"/>
    <property type="molecule type" value="Genomic_DNA"/>
</dbReference>
<dbReference type="GO" id="GO:0003735">
    <property type="term" value="F:structural constituent of ribosome"/>
    <property type="evidence" value="ECO:0007669"/>
    <property type="project" value="InterPro"/>
</dbReference>
<dbReference type="AlphaFoldDB" id="A0A061J2K0"/>
<evidence type="ECO:0000313" key="4">
    <source>
        <dbReference type="EMBL" id="ESL09643.1"/>
    </source>
</evidence>
<name>A0A061J2K0_TRYRA</name>
<keyword evidence="2 4" id="KW-0689">Ribosomal protein</keyword>
<sequence length="246" mass="28044">MLASRPPPVFYFYFCVQRQKNKTHKNKKVHVPLSFGALLLCLRACVLQWLCCGGSCVTHVVFLSSSAFSFSFSLCRSLILPARVLFAWRCFVALPGPNRRSNAASMGKIRTKTVKRASKQLVEKYFTKLNKDFYQNKRLVMDVTIARSKKLKNKIAGYATHIMKRLARGPVRGISLKLQEEERERRMDYVPEVSHVDQAIQDGVHVDKQTLTMLKRMETGVPRHVVLAHAAAPTDKKGGRRPPFRK</sequence>
<keyword evidence="3" id="KW-0687">Ribonucleoprotein</keyword>
<reference evidence="4 5" key="1">
    <citation type="submission" date="2013-07" db="EMBL/GenBank/DDBJ databases">
        <authorList>
            <person name="Stoco P.H."/>
            <person name="Wagner G."/>
            <person name="Gerber A."/>
            <person name="Zaha A."/>
            <person name="Thompson C."/>
            <person name="Bartholomeu D.C."/>
            <person name="Luckemeyer D.D."/>
            <person name="Bahia D."/>
            <person name="Loreto E."/>
            <person name="Prestes E.B."/>
            <person name="Lima F.M."/>
            <person name="Rodrigues-Luiz G."/>
            <person name="Vallejo G.A."/>
            <person name="Filho J.F."/>
            <person name="Monteiro K.M."/>
            <person name="Tyler K.M."/>
            <person name="de Almeida L.G."/>
            <person name="Ortiz M.F."/>
            <person name="Siervo M.A."/>
            <person name="de Moraes M.H."/>
            <person name="Cunha O.L."/>
            <person name="Mendonca-Neto R."/>
            <person name="Silva R."/>
            <person name="Teixeira S.M."/>
            <person name="Murta S.M."/>
            <person name="Sincero T.C."/>
            <person name="Mendes T.A."/>
            <person name="Urmenyi T.P."/>
            <person name="Silva V.G."/>
            <person name="da Rocha W.D."/>
            <person name="Andersson B."/>
            <person name="Romanha A.J."/>
            <person name="Steindel M."/>
            <person name="de Vasconcelos A.T."/>
            <person name="Grisard E.C."/>
        </authorList>
    </citation>
    <scope>NUCLEOTIDE SEQUENCE [LARGE SCALE GENOMIC DNA]</scope>
    <source>
        <strain evidence="4 5">SC58</strain>
    </source>
</reference>
<dbReference type="InterPro" id="IPR001210">
    <property type="entry name" value="Ribosomal_eS17"/>
</dbReference>
<evidence type="ECO:0000256" key="2">
    <source>
        <dbReference type="ARBA" id="ARBA00022980"/>
    </source>
</evidence>
<gene>
    <name evidence="4" type="ORF">TRSC58_02634</name>
</gene>
<dbReference type="GO" id="GO:0006412">
    <property type="term" value="P:translation"/>
    <property type="evidence" value="ECO:0007669"/>
    <property type="project" value="InterPro"/>
</dbReference>
<keyword evidence="5" id="KW-1185">Reference proteome</keyword>
<dbReference type="Proteomes" id="UP000031737">
    <property type="component" value="Unassembled WGS sequence"/>
</dbReference>
<dbReference type="HAMAP" id="MF_00511">
    <property type="entry name" value="Ribosomal_eS17"/>
    <property type="match status" value="1"/>
</dbReference>
<dbReference type="GO" id="GO:0005840">
    <property type="term" value="C:ribosome"/>
    <property type="evidence" value="ECO:0007669"/>
    <property type="project" value="UniProtKB-KW"/>
</dbReference>
<accession>A0A061J2K0</accession>
<evidence type="ECO:0000256" key="1">
    <source>
        <dbReference type="ARBA" id="ARBA00010444"/>
    </source>
</evidence>
<dbReference type="Pfam" id="PF00833">
    <property type="entry name" value="Ribosomal_S17e"/>
    <property type="match status" value="1"/>
</dbReference>
<organism evidence="4 5">
    <name type="scientific">Trypanosoma rangeli SC58</name>
    <dbReference type="NCBI Taxonomy" id="429131"/>
    <lineage>
        <taxon>Eukaryota</taxon>
        <taxon>Discoba</taxon>
        <taxon>Euglenozoa</taxon>
        <taxon>Kinetoplastea</taxon>
        <taxon>Metakinetoplastina</taxon>
        <taxon>Trypanosomatida</taxon>
        <taxon>Trypanosomatidae</taxon>
        <taxon>Trypanosoma</taxon>
        <taxon>Herpetosoma</taxon>
    </lineage>
</organism>
<dbReference type="Gene3D" id="1.10.60.20">
    <property type="entry name" value="Ribosomal protein S17e-like"/>
    <property type="match status" value="1"/>
</dbReference>
<dbReference type="InterPro" id="IPR036401">
    <property type="entry name" value="Ribosomal_eS17_sf"/>
</dbReference>
<dbReference type="SUPFAM" id="SSF116820">
    <property type="entry name" value="Rps17e-like"/>
    <property type="match status" value="1"/>
</dbReference>
<dbReference type="VEuPathDB" id="TriTrypDB:TRSC58_02634"/>
<comment type="caution">
    <text evidence="4">The sequence shown here is derived from an EMBL/GenBank/DDBJ whole genome shotgun (WGS) entry which is preliminary data.</text>
</comment>
<comment type="similarity">
    <text evidence="1">Belongs to the eukaryotic ribosomal protein eS17 family.</text>
</comment>
<dbReference type="GO" id="GO:1990904">
    <property type="term" value="C:ribonucleoprotein complex"/>
    <property type="evidence" value="ECO:0007669"/>
    <property type="project" value="UniProtKB-KW"/>
</dbReference>
<evidence type="ECO:0000256" key="3">
    <source>
        <dbReference type="ARBA" id="ARBA00023274"/>
    </source>
</evidence>
<dbReference type="PANTHER" id="PTHR10732:SF0">
    <property type="entry name" value="40S RIBOSOMAL PROTEIN S17"/>
    <property type="match status" value="1"/>
</dbReference>
<dbReference type="OrthoDB" id="1727351at2759"/>